<evidence type="ECO:0000259" key="3">
    <source>
        <dbReference type="Pfam" id="PF05057"/>
    </source>
</evidence>
<dbReference type="ESTHER" id="tetts-q23q06">
    <property type="family name" value="Duf_676"/>
</dbReference>
<evidence type="ECO:0000256" key="2">
    <source>
        <dbReference type="SAM" id="MobiDB-lite"/>
    </source>
</evidence>
<dbReference type="EMBL" id="GG662650">
    <property type="protein sequence ID" value="EAR98529.2"/>
    <property type="molecule type" value="Genomic_DNA"/>
</dbReference>
<dbReference type="InterPro" id="IPR022122">
    <property type="entry name" value="DUF3657"/>
</dbReference>
<protein>
    <submittedName>
        <fullName evidence="4">Serine esterase, putative</fullName>
    </submittedName>
</protein>
<name>Q23Q06_TETTS</name>
<feature type="domain" description="DUF676" evidence="3">
    <location>
        <begin position="542"/>
        <end position="723"/>
    </location>
</feature>
<dbReference type="PANTHER" id="PTHR12482:SF5">
    <property type="entry name" value="DUF676 DOMAIN-CONTAINING PROTEIN"/>
    <property type="match status" value="1"/>
</dbReference>
<dbReference type="OrthoDB" id="273452at2759"/>
<dbReference type="SUPFAM" id="SSF53474">
    <property type="entry name" value="alpha/beta-Hydrolases"/>
    <property type="match status" value="1"/>
</dbReference>
<evidence type="ECO:0000313" key="5">
    <source>
        <dbReference type="Proteomes" id="UP000009168"/>
    </source>
</evidence>
<dbReference type="HOGENOM" id="CLU_021886_0_0_1"/>
<gene>
    <name evidence="4" type="ORF">TTHERM_00461770</name>
</gene>
<dbReference type="Gene3D" id="3.40.50.1820">
    <property type="entry name" value="alpha/beta hydrolase"/>
    <property type="match status" value="1"/>
</dbReference>
<dbReference type="PANTHER" id="PTHR12482">
    <property type="entry name" value="LIPASE ROG1-RELATED-RELATED"/>
    <property type="match status" value="1"/>
</dbReference>
<comment type="similarity">
    <text evidence="1">Belongs to the FAM135 family.</text>
</comment>
<dbReference type="InterPro" id="IPR029058">
    <property type="entry name" value="AB_hydrolase_fold"/>
</dbReference>
<evidence type="ECO:0000313" key="4">
    <source>
        <dbReference type="EMBL" id="EAR98529.2"/>
    </source>
</evidence>
<organism evidence="4 5">
    <name type="scientific">Tetrahymena thermophila (strain SB210)</name>
    <dbReference type="NCBI Taxonomy" id="312017"/>
    <lineage>
        <taxon>Eukaryota</taxon>
        <taxon>Sar</taxon>
        <taxon>Alveolata</taxon>
        <taxon>Ciliophora</taxon>
        <taxon>Intramacronucleata</taxon>
        <taxon>Oligohymenophorea</taxon>
        <taxon>Hymenostomatida</taxon>
        <taxon>Tetrahymenina</taxon>
        <taxon>Tetrahymenidae</taxon>
        <taxon>Tetrahymena</taxon>
    </lineage>
</organism>
<dbReference type="KEGG" id="tet:TTHERM_00461770"/>
<dbReference type="Pfam" id="PF05057">
    <property type="entry name" value="DUF676"/>
    <property type="match status" value="1"/>
</dbReference>
<sequence length="796" mass="94183">MSWKATYEFILSLENFRNIDLFDQGVYYMEFSIYYQDSQQNKQYATPYHYTQNNLGFKSQSHYSDQSIFEESTILDSEQKFKSKVFSIRYCEEEVRMNDLCCFRSEVNADNNYKLTEFYLECDLIAAFTTDPDKYKTEPLKFEKLSKFRSIIRYSSEGLHEFLPIVFDKMHFCVLECSFHSLLLDFKFRNPEFLFSQNLIQSNQEKRERSKSFIEKIFKSRSSQNEDLEDTDEDDNQLTQDTLSSNSEKIKKKEKVIKGAKYKNINHFIQEVTFNFQKESVQSFYQFYVAHLKNQFSKLKRILDEVQDYSDPSNEDIIQMPHPSLIQIKDVDANSLEYYNQQIKDQQEFESQNKNHNFSSFSTKFDSNSTFSHHQRPPIQHGVTQKKKKEHLNENEQNIFINDVQREINQISGSLFQIWSQFIDLLVQKHSKLLQKYMVENNKQISERWGESIFRQKLTTTDLFTSLEDYTSTNSQIAKQFRKKFYFNNLEPLTIENLEMFPSAQEHPIFFQEIYQKRQPSYVFDEILQDPNILSNQQKFGNHLIILCHGFQGNSYDLRSIKNNLIKQYPTAYCLSSKINEDHTDKDLDFLGKNLALEIRAYIGKRYIQCLTKMTFIGHSMGGVIARAALPYLQDYSTIMYSYISICSPHLGCYANSNKLIDAGLWIMQKIHKSQSLLQLSMRDSDNIEDTYLYKLSTKPGLNWFQNVMFISSFDDQYVPIQSARVLTIPNGSKYHNQMVENISRNFKCENIYRLDVNFKLDSSIDKMIGRAAHIHFLESEPFSQMLSYCYPEFFQ</sequence>
<reference evidence="5" key="1">
    <citation type="journal article" date="2006" name="PLoS Biol.">
        <title>Macronuclear genome sequence of the ciliate Tetrahymena thermophila, a model eukaryote.</title>
        <authorList>
            <person name="Eisen J.A."/>
            <person name="Coyne R.S."/>
            <person name="Wu M."/>
            <person name="Wu D."/>
            <person name="Thiagarajan M."/>
            <person name="Wortman J.R."/>
            <person name="Badger J.H."/>
            <person name="Ren Q."/>
            <person name="Amedeo P."/>
            <person name="Jones K.M."/>
            <person name="Tallon L.J."/>
            <person name="Delcher A.L."/>
            <person name="Salzberg S.L."/>
            <person name="Silva J.C."/>
            <person name="Haas B.J."/>
            <person name="Majoros W.H."/>
            <person name="Farzad M."/>
            <person name="Carlton J.M."/>
            <person name="Smith R.K. Jr."/>
            <person name="Garg J."/>
            <person name="Pearlman R.E."/>
            <person name="Karrer K.M."/>
            <person name="Sun L."/>
            <person name="Manning G."/>
            <person name="Elde N.C."/>
            <person name="Turkewitz A.P."/>
            <person name="Asai D.J."/>
            <person name="Wilkes D.E."/>
            <person name="Wang Y."/>
            <person name="Cai H."/>
            <person name="Collins K."/>
            <person name="Stewart B.A."/>
            <person name="Lee S.R."/>
            <person name="Wilamowska K."/>
            <person name="Weinberg Z."/>
            <person name="Ruzzo W.L."/>
            <person name="Wloga D."/>
            <person name="Gaertig J."/>
            <person name="Frankel J."/>
            <person name="Tsao C.-C."/>
            <person name="Gorovsky M.A."/>
            <person name="Keeling P.J."/>
            <person name="Waller R.F."/>
            <person name="Patron N.J."/>
            <person name="Cherry J.M."/>
            <person name="Stover N.A."/>
            <person name="Krieger C.J."/>
            <person name="del Toro C."/>
            <person name="Ryder H.F."/>
            <person name="Williamson S.C."/>
            <person name="Barbeau R.A."/>
            <person name="Hamilton E.P."/>
            <person name="Orias E."/>
        </authorList>
    </citation>
    <scope>NUCLEOTIDE SEQUENCE [LARGE SCALE GENOMIC DNA]</scope>
    <source>
        <strain evidence="5">SB210</strain>
    </source>
</reference>
<dbReference type="InParanoid" id="Q23Q06"/>
<keyword evidence="5" id="KW-1185">Reference proteome</keyword>
<dbReference type="Proteomes" id="UP000009168">
    <property type="component" value="Unassembled WGS sequence"/>
</dbReference>
<accession>Q23Q06</accession>
<feature type="compositionally biased region" description="Acidic residues" evidence="2">
    <location>
        <begin position="226"/>
        <end position="236"/>
    </location>
</feature>
<dbReference type="RefSeq" id="XP_001018774.2">
    <property type="nucleotide sequence ID" value="XM_001018774.2"/>
</dbReference>
<evidence type="ECO:0000256" key="1">
    <source>
        <dbReference type="ARBA" id="ARBA00007949"/>
    </source>
</evidence>
<dbReference type="InterPro" id="IPR044294">
    <property type="entry name" value="Lipase-like"/>
</dbReference>
<dbReference type="AlphaFoldDB" id="Q23Q06"/>
<dbReference type="GeneID" id="7825710"/>
<feature type="region of interest" description="Disordered" evidence="2">
    <location>
        <begin position="224"/>
        <end position="246"/>
    </location>
</feature>
<proteinExistence type="inferred from homology"/>
<dbReference type="Pfam" id="PF12394">
    <property type="entry name" value="DUF3657"/>
    <property type="match status" value="1"/>
</dbReference>
<dbReference type="InterPro" id="IPR007751">
    <property type="entry name" value="DUF676_lipase-like"/>
</dbReference>